<accession>A0ACB8LSV5</accession>
<evidence type="ECO:0000313" key="1">
    <source>
        <dbReference type="EMBL" id="KAH9776471.1"/>
    </source>
</evidence>
<dbReference type="Proteomes" id="UP000829398">
    <property type="component" value="Chromosome 3"/>
</dbReference>
<keyword evidence="2" id="KW-1185">Reference proteome</keyword>
<comment type="caution">
    <text evidence="1">The sequence shown here is derived from an EMBL/GenBank/DDBJ whole genome shotgun (WGS) entry which is preliminary data.</text>
</comment>
<dbReference type="EMBL" id="CM039172">
    <property type="protein sequence ID" value="KAH9776471.1"/>
    <property type="molecule type" value="Genomic_DNA"/>
</dbReference>
<organism evidence="1 2">
    <name type="scientific">Citrus sinensis</name>
    <name type="common">Sweet orange</name>
    <name type="synonym">Citrus aurantium var. sinensis</name>
    <dbReference type="NCBI Taxonomy" id="2711"/>
    <lineage>
        <taxon>Eukaryota</taxon>
        <taxon>Viridiplantae</taxon>
        <taxon>Streptophyta</taxon>
        <taxon>Embryophyta</taxon>
        <taxon>Tracheophyta</taxon>
        <taxon>Spermatophyta</taxon>
        <taxon>Magnoliopsida</taxon>
        <taxon>eudicotyledons</taxon>
        <taxon>Gunneridae</taxon>
        <taxon>Pentapetalae</taxon>
        <taxon>rosids</taxon>
        <taxon>malvids</taxon>
        <taxon>Sapindales</taxon>
        <taxon>Rutaceae</taxon>
        <taxon>Aurantioideae</taxon>
        <taxon>Citrus</taxon>
    </lineage>
</organism>
<name>A0ACB8LSV5_CITSI</name>
<gene>
    <name evidence="1" type="ORF">KPL71_006717</name>
</gene>
<evidence type="ECO:0000313" key="2">
    <source>
        <dbReference type="Proteomes" id="UP000829398"/>
    </source>
</evidence>
<protein>
    <submittedName>
        <fullName evidence="1">Cytochrome P450 71A26</fullName>
    </submittedName>
</protein>
<reference evidence="2" key="1">
    <citation type="journal article" date="2023" name="Hortic. Res.">
        <title>A chromosome-level phased genome enabling allele-level studies in sweet orange: a case study on citrus Huanglongbing tolerance.</title>
        <authorList>
            <person name="Wu B."/>
            <person name="Yu Q."/>
            <person name="Deng Z."/>
            <person name="Duan Y."/>
            <person name="Luo F."/>
            <person name="Gmitter F. Jr."/>
        </authorList>
    </citation>
    <scope>NUCLEOTIDE SEQUENCE [LARGE SCALE GENOMIC DNA]</scope>
    <source>
        <strain evidence="2">cv. Valencia</strain>
    </source>
</reference>
<proteinExistence type="predicted"/>
<sequence length="542" mass="61764">MTRDAHNVMKTHKTKESEMTNIPIPFHVHYQLQEFLLLPSFIISLILAMVVIKWVFFTNPSNNNLPPSPSKLPIIGNLHQLGMTPHRSLTSLARLHGPIMLLQLGRERTFVISSPNFAREIMKTHDIIFANRPYSSIARKLLYDYRDLSWSPYGEYWRQMRSICVMRLLSTRRVQSFRSLREEETIQMIEKVALRSCSGSSPIDLSEILISLTNNVTCRAAFGMTCGEGEAGGKLKKLLEELGELLGMFCVGDFIPWLAFLDKLTGLDARVERVFKHLDNFLNYVIDHHMTRQRQDVATNGGVIVKEDQKDFLDVLLEIQNDGTNGISMARENMKAIILDMFAGGTDTTYTALEWALTELIKHSKTMKKVQEEVRRIAGSKSYINEDHIEKMFYLKAVIKETLRLHPPVPLLLPRQATKDVQVGGYNIPAKSRVIINAWAIGRDPASWEEPEKFKPERFLDNCSSFKGNDFQFIPFGAGRRGCPGATFAIAIVELVLSNLLYKFDWALPGEQREEDLDVDESNGITIHRKFPLVVVATPHRF</sequence>